<accession>A0A4P9Z9T2</accession>
<sequence>MSYLFDVQKTALEMDDEEDEEDAPVLQSRFRKAMVPLEDTLNADSAGHNACLMYLDYCLVMRSIKSIAHELLRHYGYVERDGCAHDFTEVTHYELRRYFNPDNDTFDAVVQMLLQIEDDEAESFVLESCDCLAASEVIFELTFVVQVL</sequence>
<name>A0A4P9Z9T2_9ASCO</name>
<dbReference type="OrthoDB" id="341421at2759"/>
<protein>
    <submittedName>
        <fullName evidence="1">Uncharacterized protein</fullName>
    </submittedName>
</protein>
<proteinExistence type="predicted"/>
<gene>
    <name evidence="1" type="ORF">METBISCDRAFT_29060</name>
</gene>
<organism evidence="1 2">
    <name type="scientific">Metschnikowia bicuspidata</name>
    <dbReference type="NCBI Taxonomy" id="27322"/>
    <lineage>
        <taxon>Eukaryota</taxon>
        <taxon>Fungi</taxon>
        <taxon>Dikarya</taxon>
        <taxon>Ascomycota</taxon>
        <taxon>Saccharomycotina</taxon>
        <taxon>Pichiomycetes</taxon>
        <taxon>Metschnikowiaceae</taxon>
        <taxon>Metschnikowia</taxon>
    </lineage>
</organism>
<dbReference type="AlphaFoldDB" id="A0A4P9Z9T2"/>
<feature type="non-terminal residue" evidence="1">
    <location>
        <position position="148"/>
    </location>
</feature>
<dbReference type="Gene3D" id="3.90.1410.10">
    <property type="entry name" value="set domain protein methyltransferase, domain 1"/>
    <property type="match status" value="1"/>
</dbReference>
<dbReference type="EMBL" id="ML004858">
    <property type="protein sequence ID" value="RKP28550.1"/>
    <property type="molecule type" value="Genomic_DNA"/>
</dbReference>
<keyword evidence="2" id="KW-1185">Reference proteome</keyword>
<dbReference type="Proteomes" id="UP000268321">
    <property type="component" value="Unassembled WGS sequence"/>
</dbReference>
<reference evidence="2" key="1">
    <citation type="journal article" date="2018" name="Nat. Microbiol.">
        <title>Leveraging single-cell genomics to expand the fungal tree of life.</title>
        <authorList>
            <person name="Ahrendt S.R."/>
            <person name="Quandt C.A."/>
            <person name="Ciobanu D."/>
            <person name="Clum A."/>
            <person name="Salamov A."/>
            <person name="Andreopoulos B."/>
            <person name="Cheng J.F."/>
            <person name="Woyke T."/>
            <person name="Pelin A."/>
            <person name="Henrissat B."/>
            <person name="Reynolds N.K."/>
            <person name="Benny G.L."/>
            <person name="Smith M.E."/>
            <person name="James T.Y."/>
            <person name="Grigoriev I.V."/>
        </authorList>
    </citation>
    <scope>NUCLEOTIDE SEQUENCE [LARGE SCALE GENOMIC DNA]</scope>
    <source>
        <strain evidence="2">Baker2002</strain>
    </source>
</reference>
<evidence type="ECO:0000313" key="1">
    <source>
        <dbReference type="EMBL" id="RKP28550.1"/>
    </source>
</evidence>
<evidence type="ECO:0000313" key="2">
    <source>
        <dbReference type="Proteomes" id="UP000268321"/>
    </source>
</evidence>